<reference evidence="1" key="1">
    <citation type="journal article" date="2020" name="Nature">
        <title>Giant virus diversity and host interactions through global metagenomics.</title>
        <authorList>
            <person name="Schulz F."/>
            <person name="Roux S."/>
            <person name="Paez-Espino D."/>
            <person name="Jungbluth S."/>
            <person name="Walsh D.A."/>
            <person name="Denef V.J."/>
            <person name="McMahon K.D."/>
            <person name="Konstantinidis K.T."/>
            <person name="Eloe-Fadrosh E.A."/>
            <person name="Kyrpides N.C."/>
            <person name="Woyke T."/>
        </authorList>
    </citation>
    <scope>NUCLEOTIDE SEQUENCE</scope>
    <source>
        <strain evidence="1">GVMAG-M-3300001348-25</strain>
    </source>
</reference>
<protein>
    <submittedName>
        <fullName evidence="1">Uncharacterized protein</fullName>
    </submittedName>
</protein>
<accession>A0A6C0EHZ0</accession>
<sequence length="505" mass="59006">MSDILFILGNGPSLSNIMNNDKYLEYVKQHDTFCLNSFYKMMKKYDFTPTYYGCFDYIVNESMKKDFSKLVLEENGIKELYFIGNQRMGQLSYSEEVLNNDKFVKFNFKDQGMDGFKEISKSFDSFANTGSSGANALQIGIMKGYKKIILLGCDCNYIEKVDGANVNSSGQLVIKDNVKENPNYWFPEYHSNGDTYNFPKTQIYQIGSWKNIYNHCPKDVEILNCSEISQIPYFKKININICIENEYKKQVLILLCGLPRTFKQCSQNIMQTLITCNSKYNFTIIVSTDKTFANKEKWCNKTDEKKYDNIEELENDLHKCYTTTNCNIKKILYSSLHEAPGSIFQVRLKSILEYCDLNKLNFDKYIFIRPDIVLNKQINLDVYNNVFHLVPGPGNLTIPSSRNWMGADWDYMWIGCKESFMLWVYPYILEPRWEITNVVDNVYTKLWKKQIPLSDDEAYKINQSHNCLGVTNHSLYEYYARIIKFLIMLKIKFTNSNDIVASVIR</sequence>
<proteinExistence type="predicted"/>
<dbReference type="Gene3D" id="3.90.1480.10">
    <property type="entry name" value="Alpha-2,3-sialyltransferase"/>
    <property type="match status" value="1"/>
</dbReference>
<organism evidence="1">
    <name type="scientific">viral metagenome</name>
    <dbReference type="NCBI Taxonomy" id="1070528"/>
    <lineage>
        <taxon>unclassified sequences</taxon>
        <taxon>metagenomes</taxon>
        <taxon>organismal metagenomes</taxon>
    </lineage>
</organism>
<dbReference type="AlphaFoldDB" id="A0A6C0EHZ0"/>
<evidence type="ECO:0000313" key="1">
    <source>
        <dbReference type="EMBL" id="QHT28000.1"/>
    </source>
</evidence>
<dbReference type="EMBL" id="MN738851">
    <property type="protein sequence ID" value="QHT28000.1"/>
    <property type="molecule type" value="Genomic_DNA"/>
</dbReference>
<name>A0A6C0EHZ0_9ZZZZ</name>